<dbReference type="SMART" id="SM01376">
    <property type="entry name" value="eIF-5a"/>
    <property type="match status" value="1"/>
</dbReference>
<dbReference type="InterPro" id="IPR012677">
    <property type="entry name" value="Nucleotide-bd_a/b_plait_sf"/>
</dbReference>
<comment type="caution">
    <text evidence="4">The sequence shown here is derived from an EMBL/GenBank/DDBJ whole genome shotgun (WGS) entry which is preliminary data.</text>
</comment>
<accession>A0A9Q0W1J5</accession>
<dbReference type="InterPro" id="IPR035979">
    <property type="entry name" value="RBD_domain_sf"/>
</dbReference>
<dbReference type="InterPro" id="IPR012340">
    <property type="entry name" value="NA-bd_OB-fold"/>
</dbReference>
<dbReference type="InterPro" id="IPR048670">
    <property type="entry name" value="IF5A-like_N"/>
</dbReference>
<dbReference type="Pfam" id="PF00076">
    <property type="entry name" value="RRM_1"/>
    <property type="match status" value="1"/>
</dbReference>
<dbReference type="Pfam" id="PF21485">
    <property type="entry name" value="IF5A-like_N"/>
    <property type="match status" value="1"/>
</dbReference>
<dbReference type="Gene3D" id="3.30.70.330">
    <property type="match status" value="1"/>
</dbReference>
<dbReference type="EMBL" id="JAPFFM010000006">
    <property type="protein sequence ID" value="KAJ6758331.1"/>
    <property type="molecule type" value="Genomic_DNA"/>
</dbReference>
<dbReference type="SUPFAM" id="SSF54928">
    <property type="entry name" value="RNA-binding domain, RBD"/>
    <property type="match status" value="1"/>
</dbReference>
<dbReference type="GO" id="GO:0003746">
    <property type="term" value="F:translation elongation factor activity"/>
    <property type="evidence" value="ECO:0007669"/>
    <property type="project" value="InterPro"/>
</dbReference>
<protein>
    <submittedName>
        <fullName evidence="4">TRANSLATION INITIATION FACTOR 5A FAMILY MEMBER</fullName>
    </submittedName>
</protein>
<dbReference type="SUPFAM" id="SSF50249">
    <property type="entry name" value="Nucleic acid-binding proteins"/>
    <property type="match status" value="1"/>
</dbReference>
<dbReference type="InterPro" id="IPR001884">
    <property type="entry name" value="IF5A-like"/>
</dbReference>
<dbReference type="AlphaFoldDB" id="A0A9Q0W1J5"/>
<evidence type="ECO:0000256" key="1">
    <source>
        <dbReference type="PROSITE-ProRule" id="PRU00176"/>
    </source>
</evidence>
<evidence type="ECO:0000259" key="3">
    <source>
        <dbReference type="PROSITE" id="PS50102"/>
    </source>
</evidence>
<evidence type="ECO:0000313" key="5">
    <source>
        <dbReference type="Proteomes" id="UP001151752"/>
    </source>
</evidence>
<dbReference type="Gene3D" id="2.40.50.140">
    <property type="entry name" value="Nucleic acid-binding proteins"/>
    <property type="match status" value="1"/>
</dbReference>
<keyword evidence="2" id="KW-0812">Transmembrane</keyword>
<dbReference type="InterPro" id="IPR020189">
    <property type="entry name" value="IF5A_C"/>
</dbReference>
<reference evidence="4" key="2">
    <citation type="journal article" date="2023" name="Int. J. Mol. Sci.">
        <title>De Novo Assembly and Annotation of 11 Diverse Shrub Willow (Salix) Genomes Reveals Novel Gene Organization in Sex-Linked Regions.</title>
        <authorList>
            <person name="Hyden B."/>
            <person name="Feng K."/>
            <person name="Yates T.B."/>
            <person name="Jawdy S."/>
            <person name="Cereghino C."/>
            <person name="Smart L.B."/>
            <person name="Muchero W."/>
        </authorList>
    </citation>
    <scope>NUCLEOTIDE SEQUENCE</scope>
    <source>
        <tissue evidence="4">Shoot tip</tissue>
    </source>
</reference>
<evidence type="ECO:0000313" key="4">
    <source>
        <dbReference type="EMBL" id="KAJ6758331.1"/>
    </source>
</evidence>
<organism evidence="4 5">
    <name type="scientific">Salix koriyanagi</name>
    <dbReference type="NCBI Taxonomy" id="2511006"/>
    <lineage>
        <taxon>Eukaryota</taxon>
        <taxon>Viridiplantae</taxon>
        <taxon>Streptophyta</taxon>
        <taxon>Embryophyta</taxon>
        <taxon>Tracheophyta</taxon>
        <taxon>Spermatophyta</taxon>
        <taxon>Magnoliopsida</taxon>
        <taxon>eudicotyledons</taxon>
        <taxon>Gunneridae</taxon>
        <taxon>Pentapetalae</taxon>
        <taxon>rosids</taxon>
        <taxon>fabids</taxon>
        <taxon>Malpighiales</taxon>
        <taxon>Salicaceae</taxon>
        <taxon>Saliceae</taxon>
        <taxon>Salix</taxon>
    </lineage>
</organism>
<keyword evidence="1" id="KW-0694">RNA-binding</keyword>
<dbReference type="PANTHER" id="PTHR11673">
    <property type="entry name" value="TRANSLATION INITIATION FACTOR 5A FAMILY MEMBER"/>
    <property type="match status" value="1"/>
</dbReference>
<dbReference type="GO" id="GO:0045905">
    <property type="term" value="P:positive regulation of translational termination"/>
    <property type="evidence" value="ECO:0007669"/>
    <property type="project" value="InterPro"/>
</dbReference>
<evidence type="ECO:0000256" key="2">
    <source>
        <dbReference type="SAM" id="Phobius"/>
    </source>
</evidence>
<proteinExistence type="predicted"/>
<keyword evidence="4" id="KW-0648">Protein biosynthesis</keyword>
<dbReference type="Gene3D" id="2.30.30.30">
    <property type="match status" value="1"/>
</dbReference>
<gene>
    <name evidence="4" type="ORF">OIU74_025078</name>
</gene>
<reference evidence="4" key="1">
    <citation type="submission" date="2022-11" db="EMBL/GenBank/DDBJ databases">
        <authorList>
            <person name="Hyden B.L."/>
            <person name="Feng K."/>
            <person name="Yates T."/>
            <person name="Jawdy S."/>
            <person name="Smart L.B."/>
            <person name="Muchero W."/>
        </authorList>
    </citation>
    <scope>NUCLEOTIDE SEQUENCE</scope>
    <source>
        <tissue evidence="4">Shoot tip</tissue>
    </source>
</reference>
<dbReference type="GO" id="GO:0003723">
    <property type="term" value="F:RNA binding"/>
    <property type="evidence" value="ECO:0007669"/>
    <property type="project" value="UniProtKB-UniRule"/>
</dbReference>
<keyword evidence="2" id="KW-0472">Membrane</keyword>
<dbReference type="GO" id="GO:0003743">
    <property type="term" value="F:translation initiation factor activity"/>
    <property type="evidence" value="ECO:0007669"/>
    <property type="project" value="UniProtKB-KW"/>
</dbReference>
<dbReference type="InterPro" id="IPR014722">
    <property type="entry name" value="Rib_uL2_dom2"/>
</dbReference>
<name>A0A9Q0W1J5_9ROSI</name>
<keyword evidence="4" id="KW-0396">Initiation factor</keyword>
<feature type="transmembrane region" description="Helical" evidence="2">
    <location>
        <begin position="289"/>
        <end position="308"/>
    </location>
</feature>
<dbReference type="PROSITE" id="PS50102">
    <property type="entry name" value="RRM"/>
    <property type="match status" value="1"/>
</dbReference>
<feature type="domain" description="RRM" evidence="3">
    <location>
        <begin position="68"/>
        <end position="110"/>
    </location>
</feature>
<keyword evidence="5" id="KW-1185">Reference proteome</keyword>
<dbReference type="InterPro" id="IPR000504">
    <property type="entry name" value="RRM_dom"/>
</dbReference>
<dbReference type="GO" id="GO:0043022">
    <property type="term" value="F:ribosome binding"/>
    <property type="evidence" value="ECO:0007669"/>
    <property type="project" value="InterPro"/>
</dbReference>
<keyword evidence="2" id="KW-1133">Transmembrane helix</keyword>
<sequence>MSITGEGRFATNPILVRYKRAATMTHANIRSLIIPLSSPEQDRGVAAFQPAAIAGRFPDWSNDIWYTYQCFVGGLAWATTDQILHKAFSQYDEIIDSKIIKDRETGRSRGLDAQTNFTKPPVSKQHTRDAKCHFVGIDIFNGKKLEDIVPSSHNCDVPHVNRVDYQLIDMSEDGFVSLLTENGNTKDDMRLPTDDSLLLRLKMGLATGRTLWCLSCLAWERSRSVPLRTLALKIEYDAIAVANKDFYPLCMCNKLIRWYFSYEIETRKACNGGGGKDPENVDSLMKGNLWNQQCGLTIVMSIWFFILLKRGSLNRKFSTAQSSILENN</sequence>
<dbReference type="SUPFAM" id="SSF50104">
    <property type="entry name" value="Translation proteins SH3-like domain"/>
    <property type="match status" value="1"/>
</dbReference>
<dbReference type="InterPro" id="IPR008991">
    <property type="entry name" value="Translation_prot_SH3-like_sf"/>
</dbReference>
<dbReference type="Proteomes" id="UP001151752">
    <property type="component" value="Chromosome 18"/>
</dbReference>
<dbReference type="Pfam" id="PF01287">
    <property type="entry name" value="eIF-5a"/>
    <property type="match status" value="1"/>
</dbReference>
<dbReference type="GO" id="GO:0045901">
    <property type="term" value="P:positive regulation of translational elongation"/>
    <property type="evidence" value="ECO:0007669"/>
    <property type="project" value="InterPro"/>
</dbReference>